<dbReference type="PROSITE" id="PS00061">
    <property type="entry name" value="ADH_SHORT"/>
    <property type="match status" value="1"/>
</dbReference>
<dbReference type="EMBL" id="VFPA01000003">
    <property type="protein sequence ID" value="TQM09688.1"/>
    <property type="molecule type" value="Genomic_DNA"/>
</dbReference>
<accession>A0A543DK31</accession>
<dbReference type="SUPFAM" id="SSF51735">
    <property type="entry name" value="NAD(P)-binding Rossmann-fold domains"/>
    <property type="match status" value="1"/>
</dbReference>
<dbReference type="OrthoDB" id="9803333at2"/>
<dbReference type="PANTHER" id="PTHR43477:SF1">
    <property type="entry name" value="DIHYDROANTICAPSIN 7-DEHYDROGENASE"/>
    <property type="match status" value="1"/>
</dbReference>
<dbReference type="GO" id="GO:0016491">
    <property type="term" value="F:oxidoreductase activity"/>
    <property type="evidence" value="ECO:0007669"/>
    <property type="project" value="UniProtKB-KW"/>
</dbReference>
<evidence type="ECO:0000256" key="2">
    <source>
        <dbReference type="ARBA" id="ARBA00023002"/>
    </source>
</evidence>
<dbReference type="InterPro" id="IPR036291">
    <property type="entry name" value="NAD(P)-bd_dom_sf"/>
</dbReference>
<comment type="similarity">
    <text evidence="1">Belongs to the short-chain dehydrogenases/reductases (SDR) family.</text>
</comment>
<organism evidence="3 4">
    <name type="scientific">Pseudonocardia kunmingensis</name>
    <dbReference type="NCBI Taxonomy" id="630975"/>
    <lineage>
        <taxon>Bacteria</taxon>
        <taxon>Bacillati</taxon>
        <taxon>Actinomycetota</taxon>
        <taxon>Actinomycetes</taxon>
        <taxon>Pseudonocardiales</taxon>
        <taxon>Pseudonocardiaceae</taxon>
        <taxon>Pseudonocardia</taxon>
    </lineage>
</organism>
<dbReference type="InterPro" id="IPR020904">
    <property type="entry name" value="Sc_DH/Rdtase_CS"/>
</dbReference>
<dbReference type="InterPro" id="IPR002347">
    <property type="entry name" value="SDR_fam"/>
</dbReference>
<dbReference type="Proteomes" id="UP000315677">
    <property type="component" value="Unassembled WGS sequence"/>
</dbReference>
<dbReference type="PANTHER" id="PTHR43477">
    <property type="entry name" value="DIHYDROANTICAPSIN 7-DEHYDROGENASE"/>
    <property type="match status" value="1"/>
</dbReference>
<dbReference type="InterPro" id="IPR051122">
    <property type="entry name" value="SDR_DHRS6-like"/>
</dbReference>
<keyword evidence="2" id="KW-0560">Oxidoreductase</keyword>
<dbReference type="CDD" id="cd05233">
    <property type="entry name" value="SDR_c"/>
    <property type="match status" value="1"/>
</dbReference>
<proteinExistence type="inferred from homology"/>
<evidence type="ECO:0000256" key="1">
    <source>
        <dbReference type="ARBA" id="ARBA00006484"/>
    </source>
</evidence>
<comment type="caution">
    <text evidence="3">The sequence shown here is derived from an EMBL/GenBank/DDBJ whole genome shotgun (WGS) entry which is preliminary data.</text>
</comment>
<sequence>MLGARGGIGREISALATGRGMRVHGADRDEIDLRDAASVAPYIERLWAEHGPFDGVVYAAGLFPAAPILETPATVFDDVFAVNTRAALEVGAAAARCAVAAARPLSLVYLSSPAGNRARPGTAVYAASKAALDALVRGFALEGAGRGIRCNAVAPGYTEVGSDINPIPDSYAREVARASPAGRVGVPADIAPVVLWLLGGESAWITGQTLVADGGASLGSPTMPSWLEPG</sequence>
<reference evidence="3 4" key="1">
    <citation type="submission" date="2019-06" db="EMBL/GenBank/DDBJ databases">
        <title>Sequencing the genomes of 1000 actinobacteria strains.</title>
        <authorList>
            <person name="Klenk H.-P."/>
        </authorList>
    </citation>
    <scope>NUCLEOTIDE SEQUENCE [LARGE SCALE GENOMIC DNA]</scope>
    <source>
        <strain evidence="3 4">DSM 45301</strain>
    </source>
</reference>
<gene>
    <name evidence="3" type="ORF">FB558_5455</name>
</gene>
<dbReference type="Gene3D" id="3.40.50.720">
    <property type="entry name" value="NAD(P)-binding Rossmann-like Domain"/>
    <property type="match status" value="1"/>
</dbReference>
<name>A0A543DK31_9PSEU</name>
<dbReference type="AlphaFoldDB" id="A0A543DK31"/>
<dbReference type="PRINTS" id="PR00081">
    <property type="entry name" value="GDHRDH"/>
</dbReference>
<evidence type="ECO:0000313" key="3">
    <source>
        <dbReference type="EMBL" id="TQM09688.1"/>
    </source>
</evidence>
<protein>
    <submittedName>
        <fullName evidence="3">3-oxoacyl-[acyl-carrier protein] reductase</fullName>
    </submittedName>
</protein>
<keyword evidence="4" id="KW-1185">Reference proteome</keyword>
<evidence type="ECO:0000313" key="4">
    <source>
        <dbReference type="Proteomes" id="UP000315677"/>
    </source>
</evidence>
<dbReference type="Pfam" id="PF13561">
    <property type="entry name" value="adh_short_C2"/>
    <property type="match status" value="1"/>
</dbReference>